<feature type="region of interest" description="Disordered" evidence="27">
    <location>
        <begin position="558"/>
        <end position="578"/>
    </location>
</feature>
<dbReference type="InterPro" id="IPR036950">
    <property type="entry name" value="PBP_transglycosylase"/>
</dbReference>
<keyword evidence="7" id="KW-1003">Cell membrane</keyword>
<comment type="similarity">
    <text evidence="3">In the C-terminal section; belongs to the transpeptidase family.</text>
</comment>
<evidence type="ECO:0000256" key="26">
    <source>
        <dbReference type="ARBA" id="ARBA00060592"/>
    </source>
</evidence>
<evidence type="ECO:0000256" key="7">
    <source>
        <dbReference type="ARBA" id="ARBA00022475"/>
    </source>
</evidence>
<evidence type="ECO:0000313" key="29">
    <source>
        <dbReference type="EMBL" id="KYG66567.1"/>
    </source>
</evidence>
<evidence type="ECO:0000259" key="28">
    <source>
        <dbReference type="SMART" id="SM00316"/>
    </source>
</evidence>
<evidence type="ECO:0000256" key="2">
    <source>
        <dbReference type="ARBA" id="ARBA00004752"/>
    </source>
</evidence>
<dbReference type="FunFam" id="1.10.3810.10:FF:000003">
    <property type="entry name" value="Penicillin-binding protein 1a"/>
    <property type="match status" value="1"/>
</dbReference>
<dbReference type="InterPro" id="IPR001460">
    <property type="entry name" value="PCN-bd_Tpept"/>
</dbReference>
<dbReference type="AlphaFoldDB" id="A0A150WQI2"/>
<dbReference type="InterPro" id="IPR050396">
    <property type="entry name" value="Glycosyltr_51/Transpeptidase"/>
</dbReference>
<dbReference type="SUPFAM" id="SSF56601">
    <property type="entry name" value="beta-lactamase/transpeptidase-like"/>
    <property type="match status" value="1"/>
</dbReference>
<dbReference type="Gene3D" id="3.40.710.10">
    <property type="entry name" value="DD-peptidase/beta-lactamase superfamily"/>
    <property type="match status" value="2"/>
</dbReference>
<comment type="similarity">
    <text evidence="4">In the N-terminal section; belongs to the glycosyltransferase 51 family.</text>
</comment>
<dbReference type="UniPathway" id="UPA00219"/>
<keyword evidence="21" id="KW-0511">Multifunctional enzyme</keyword>
<feature type="domain" description="S1 motif" evidence="28">
    <location>
        <begin position="377"/>
        <end position="462"/>
    </location>
</feature>
<dbReference type="NCBIfam" id="TIGR02074">
    <property type="entry name" value="PBP_1a_fam"/>
    <property type="match status" value="1"/>
</dbReference>
<evidence type="ECO:0000256" key="16">
    <source>
        <dbReference type="ARBA" id="ARBA00022968"/>
    </source>
</evidence>
<evidence type="ECO:0000256" key="8">
    <source>
        <dbReference type="ARBA" id="ARBA00022519"/>
    </source>
</evidence>
<dbReference type="EC" id="3.4.16.4" evidence="5"/>
<protein>
    <recommendedName>
        <fullName evidence="6">Penicillin-binding protein 1A</fullName>
        <ecNumber evidence="24">2.4.99.28</ecNumber>
        <ecNumber evidence="5">3.4.16.4</ecNumber>
    </recommendedName>
</protein>
<dbReference type="SUPFAM" id="SSF53955">
    <property type="entry name" value="Lysozyme-like"/>
    <property type="match status" value="1"/>
</dbReference>
<evidence type="ECO:0000256" key="23">
    <source>
        <dbReference type="ARBA" id="ARBA00034000"/>
    </source>
</evidence>
<dbReference type="GO" id="GO:0008955">
    <property type="term" value="F:peptidoglycan glycosyltransferase activity"/>
    <property type="evidence" value="ECO:0007669"/>
    <property type="project" value="UniProtKB-EC"/>
</dbReference>
<keyword evidence="9" id="KW-0121">Carboxypeptidase</keyword>
<evidence type="ECO:0000256" key="19">
    <source>
        <dbReference type="ARBA" id="ARBA00023136"/>
    </source>
</evidence>
<comment type="subcellular location">
    <subcellularLocation>
        <location evidence="1">Cell inner membrane</location>
        <topology evidence="1">Single-pass type II membrane protein</topology>
    </subcellularLocation>
</comment>
<evidence type="ECO:0000256" key="1">
    <source>
        <dbReference type="ARBA" id="ARBA00004249"/>
    </source>
</evidence>
<dbReference type="Pfam" id="PF00905">
    <property type="entry name" value="Transpeptidase"/>
    <property type="match status" value="1"/>
</dbReference>
<evidence type="ECO:0000256" key="13">
    <source>
        <dbReference type="ARBA" id="ARBA00022692"/>
    </source>
</evidence>
<evidence type="ECO:0000256" key="11">
    <source>
        <dbReference type="ARBA" id="ARBA00022676"/>
    </source>
</evidence>
<dbReference type="InterPro" id="IPR003029">
    <property type="entry name" value="S1_domain"/>
</dbReference>
<comment type="catalytic activity">
    <reaction evidence="23">
        <text>Preferential cleavage: (Ac)2-L-Lys-D-Ala-|-D-Ala. Also transpeptidation of peptidyl-alanyl moieties that are N-acyl substituents of D-alanine.</text>
        <dbReference type="EC" id="3.4.16.4"/>
    </reaction>
</comment>
<organism evidence="29 30">
    <name type="scientific">Bdellovibrio bacteriovorus</name>
    <dbReference type="NCBI Taxonomy" id="959"/>
    <lineage>
        <taxon>Bacteria</taxon>
        <taxon>Pseudomonadati</taxon>
        <taxon>Bdellovibrionota</taxon>
        <taxon>Bdellovibrionia</taxon>
        <taxon>Bdellovibrionales</taxon>
        <taxon>Pseudobdellovibrionaceae</taxon>
        <taxon>Bdellovibrio</taxon>
    </lineage>
</organism>
<keyword evidence="20" id="KW-0046">Antibiotic resistance</keyword>
<keyword evidence="16" id="KW-0735">Signal-anchor</keyword>
<dbReference type="InterPro" id="IPR012340">
    <property type="entry name" value="NA-bd_OB-fold"/>
</dbReference>
<evidence type="ECO:0000313" key="30">
    <source>
        <dbReference type="Proteomes" id="UP000075320"/>
    </source>
</evidence>
<dbReference type="Pfam" id="PF17092">
    <property type="entry name" value="PCB_OB"/>
    <property type="match status" value="1"/>
</dbReference>
<evidence type="ECO:0000256" key="10">
    <source>
        <dbReference type="ARBA" id="ARBA00022670"/>
    </source>
</evidence>
<dbReference type="GO" id="GO:0008360">
    <property type="term" value="P:regulation of cell shape"/>
    <property type="evidence" value="ECO:0007669"/>
    <property type="project" value="UniProtKB-KW"/>
</dbReference>
<keyword evidence="14" id="KW-0378">Hydrolase</keyword>
<comment type="pathway">
    <text evidence="2">Cell wall biogenesis; peptidoglycan biosynthesis.</text>
</comment>
<keyword evidence="12" id="KW-0808">Transferase</keyword>
<proteinExistence type="inferred from homology"/>
<evidence type="ECO:0000256" key="20">
    <source>
        <dbReference type="ARBA" id="ARBA00023251"/>
    </source>
</evidence>
<dbReference type="GO" id="GO:0009002">
    <property type="term" value="F:serine-type D-Ala-D-Ala carboxypeptidase activity"/>
    <property type="evidence" value="ECO:0007669"/>
    <property type="project" value="UniProtKB-EC"/>
</dbReference>
<dbReference type="InterPro" id="IPR001264">
    <property type="entry name" value="Glyco_trans_51"/>
</dbReference>
<dbReference type="Gene3D" id="1.10.3810.10">
    <property type="entry name" value="Biosynthetic peptidoglycan transglycosylase-like"/>
    <property type="match status" value="1"/>
</dbReference>
<comment type="pathway">
    <text evidence="26">Glycan biosynthesis.</text>
</comment>
<dbReference type="PANTHER" id="PTHR32282:SF27">
    <property type="entry name" value="PENICILLIN-BINDING PROTEIN 1A"/>
    <property type="match status" value="1"/>
</dbReference>
<dbReference type="GO" id="GO:0046677">
    <property type="term" value="P:response to antibiotic"/>
    <property type="evidence" value="ECO:0007669"/>
    <property type="project" value="UniProtKB-KW"/>
</dbReference>
<evidence type="ECO:0000256" key="6">
    <source>
        <dbReference type="ARBA" id="ARBA00018638"/>
    </source>
</evidence>
<dbReference type="GO" id="GO:0005886">
    <property type="term" value="C:plasma membrane"/>
    <property type="evidence" value="ECO:0007669"/>
    <property type="project" value="UniProtKB-SubCell"/>
</dbReference>
<name>A0A150WQI2_BDEBC</name>
<keyword evidence="13" id="KW-0812">Transmembrane</keyword>
<dbReference type="GO" id="GO:0008658">
    <property type="term" value="F:penicillin binding"/>
    <property type="evidence" value="ECO:0007669"/>
    <property type="project" value="InterPro"/>
</dbReference>
<dbReference type="GO" id="GO:0009252">
    <property type="term" value="P:peptidoglycan biosynthetic process"/>
    <property type="evidence" value="ECO:0007669"/>
    <property type="project" value="UniProtKB-UniPathway"/>
</dbReference>
<dbReference type="InterPro" id="IPR031376">
    <property type="entry name" value="PCB_OB"/>
</dbReference>
<keyword evidence="11" id="KW-0328">Glycosyltransferase</keyword>
<evidence type="ECO:0000256" key="17">
    <source>
        <dbReference type="ARBA" id="ARBA00022984"/>
    </source>
</evidence>
<evidence type="ECO:0000256" key="21">
    <source>
        <dbReference type="ARBA" id="ARBA00023268"/>
    </source>
</evidence>
<keyword evidence="22" id="KW-0961">Cell wall biogenesis/degradation</keyword>
<comment type="catalytic activity">
    <reaction evidence="25">
        <text>[GlcNAc-(1-&gt;4)-Mur2Ac(oyl-L-Ala-gamma-D-Glu-L-Lys-D-Ala-D-Ala)](n)-di-trans,octa-cis-undecaprenyl diphosphate + beta-D-GlcNAc-(1-&gt;4)-Mur2Ac(oyl-L-Ala-gamma-D-Glu-L-Lys-D-Ala-D-Ala)-di-trans,octa-cis-undecaprenyl diphosphate = [GlcNAc-(1-&gt;4)-Mur2Ac(oyl-L-Ala-gamma-D-Glu-L-Lys-D-Ala-D-Ala)](n+1)-di-trans,octa-cis-undecaprenyl diphosphate + di-trans,octa-cis-undecaprenyl diphosphate + H(+)</text>
        <dbReference type="Rhea" id="RHEA:23708"/>
        <dbReference type="Rhea" id="RHEA-COMP:9602"/>
        <dbReference type="Rhea" id="RHEA-COMP:9603"/>
        <dbReference type="ChEBI" id="CHEBI:15378"/>
        <dbReference type="ChEBI" id="CHEBI:58405"/>
        <dbReference type="ChEBI" id="CHEBI:60033"/>
        <dbReference type="ChEBI" id="CHEBI:78435"/>
        <dbReference type="EC" id="2.4.99.28"/>
    </reaction>
</comment>
<dbReference type="EC" id="2.4.99.28" evidence="24"/>
<keyword evidence="30" id="KW-1185">Reference proteome</keyword>
<sequence>MLKKIILAIVALGLLGIVAVVLIVKSIQSSLPQIITVQDYKPLLVSEVFDRNGKTIGEFYRERRTLLEYKDIPKNLVNAFLAAEDDQFFQHKGINPQAIFRAALANLRAGRSVQGGSTITQQVAKTLLLTDEKTLTRKLSDILLAMEMERNLSKEDILYLYLNQIYFGQSAYGVEQAAQTYFRKPAKNLRIAEMAILAGLPQAPSRYSPVRNPLRAKERQAYTLRRMADVGYITKQEAEAAIKEPVKVYVRENYEEFAPFYLETIRQLLVSALGEDMVLDKGLRIHTGLDLEKQRAAQDSVLAGLKALDKRQGYRGPLKNLSDAQAITDFLTENQKKMILDFTPERIIMPDGKFADIVPIKSDKDKKDHPLLPPYIKINDTVQGVVEDVDDANGLVYVQLPESKGLIDIDTMTWARKPDAEIRYDLATIKKPSLALKKGDVILVKVAADKFSSSRLANLTAKKKPNTPNTILPDFDQCLALELDQEPQVEGALISFDQQTQDILAMVGGSSFAKSEFNRAIQAPRQTGSSFKALVYAAALDRGYTPATPIMDAPIVYEEGGSAGDEEGQGDPKVWKPSNHSKSFGGDILFRNALVKSLNIPSVKIIEDLGVPYAMEYAKRLGIYSPLNPDFTLVLGSSSVTLYEMTKAFAEFGRLGKRIAPQLVHKVTDANGQVLLQTVSLDKRFEKEISAIDNDFEQKRKDYLELAADPAKYEEWKTKEPKTAKLNESIYFKDPDQLIKPTTAYVMTTLLKGVVEDPNGTGGRARALGREVAGKTGSTNNYYDAWFIGYTPQVATGVWVGFDKEKSIGKGEVGGRAALPIWVDYMKVAHEGLPQMTFPVPDGIVFANIDSETGKLASASTKKILRQAFVEGTEPSVSANKAEEATDFYKQDLNE</sequence>
<gene>
    <name evidence="29" type="ORF">AZI86_05850</name>
</gene>
<keyword evidence="19" id="KW-0472">Membrane</keyword>
<dbReference type="EMBL" id="LUKE01000001">
    <property type="protein sequence ID" value="KYG66567.1"/>
    <property type="molecule type" value="Genomic_DNA"/>
</dbReference>
<evidence type="ECO:0000256" key="25">
    <source>
        <dbReference type="ARBA" id="ARBA00049902"/>
    </source>
</evidence>
<evidence type="ECO:0000256" key="4">
    <source>
        <dbReference type="ARBA" id="ARBA00007739"/>
    </source>
</evidence>
<evidence type="ECO:0000256" key="18">
    <source>
        <dbReference type="ARBA" id="ARBA00022989"/>
    </source>
</evidence>
<dbReference type="InterPro" id="IPR023346">
    <property type="entry name" value="Lysozyme-like_dom_sf"/>
</dbReference>
<dbReference type="GO" id="GO:0003676">
    <property type="term" value="F:nucleic acid binding"/>
    <property type="evidence" value="ECO:0007669"/>
    <property type="project" value="InterPro"/>
</dbReference>
<evidence type="ECO:0000256" key="27">
    <source>
        <dbReference type="SAM" id="MobiDB-lite"/>
    </source>
</evidence>
<evidence type="ECO:0000256" key="9">
    <source>
        <dbReference type="ARBA" id="ARBA00022645"/>
    </source>
</evidence>
<keyword evidence="15" id="KW-0133">Cell shape</keyword>
<dbReference type="GO" id="GO:0030288">
    <property type="term" value="C:outer membrane-bounded periplasmic space"/>
    <property type="evidence" value="ECO:0007669"/>
    <property type="project" value="TreeGrafter"/>
</dbReference>
<dbReference type="Pfam" id="PF00912">
    <property type="entry name" value="Transgly"/>
    <property type="match status" value="1"/>
</dbReference>
<dbReference type="GO" id="GO:0071555">
    <property type="term" value="P:cell wall organization"/>
    <property type="evidence" value="ECO:0007669"/>
    <property type="project" value="UniProtKB-KW"/>
</dbReference>
<keyword evidence="17" id="KW-0573">Peptidoglycan synthesis</keyword>
<evidence type="ECO:0000256" key="22">
    <source>
        <dbReference type="ARBA" id="ARBA00023316"/>
    </source>
</evidence>
<keyword evidence="10" id="KW-0645">Protease</keyword>
<evidence type="ECO:0000256" key="15">
    <source>
        <dbReference type="ARBA" id="ARBA00022960"/>
    </source>
</evidence>
<evidence type="ECO:0000256" key="3">
    <source>
        <dbReference type="ARBA" id="ARBA00007090"/>
    </source>
</evidence>
<dbReference type="InterPro" id="IPR012338">
    <property type="entry name" value="Beta-lactam/transpept-like"/>
</dbReference>
<evidence type="ECO:0000256" key="12">
    <source>
        <dbReference type="ARBA" id="ARBA00022679"/>
    </source>
</evidence>
<evidence type="ECO:0000256" key="14">
    <source>
        <dbReference type="ARBA" id="ARBA00022801"/>
    </source>
</evidence>
<evidence type="ECO:0000256" key="24">
    <source>
        <dbReference type="ARBA" id="ARBA00044770"/>
    </source>
</evidence>
<accession>A0A150WQI2</accession>
<comment type="caution">
    <text evidence="29">The sequence shown here is derived from an EMBL/GenBank/DDBJ whole genome shotgun (WGS) entry which is preliminary data.</text>
</comment>
<evidence type="ECO:0000256" key="5">
    <source>
        <dbReference type="ARBA" id="ARBA00012448"/>
    </source>
</evidence>
<dbReference type="Proteomes" id="UP000075320">
    <property type="component" value="Unassembled WGS sequence"/>
</dbReference>
<dbReference type="SMART" id="SM00316">
    <property type="entry name" value="S1"/>
    <property type="match status" value="1"/>
</dbReference>
<dbReference type="Gene3D" id="2.40.50.140">
    <property type="entry name" value="Nucleic acid-binding proteins"/>
    <property type="match status" value="1"/>
</dbReference>
<reference evidence="29 30" key="1">
    <citation type="submission" date="2016-03" db="EMBL/GenBank/DDBJ databases">
        <authorList>
            <person name="Ploux O."/>
        </authorList>
    </citation>
    <scope>NUCLEOTIDE SEQUENCE [LARGE SCALE GENOMIC DNA]</scope>
    <source>
        <strain evidence="29 30">R0</strain>
    </source>
</reference>
<keyword evidence="18" id="KW-1133">Transmembrane helix</keyword>
<dbReference type="GO" id="GO:0006508">
    <property type="term" value="P:proteolysis"/>
    <property type="evidence" value="ECO:0007669"/>
    <property type="project" value="UniProtKB-KW"/>
</dbReference>
<dbReference type="OrthoDB" id="5287259at2"/>
<dbReference type="PANTHER" id="PTHR32282">
    <property type="entry name" value="BINDING PROTEIN TRANSPEPTIDASE, PUTATIVE-RELATED"/>
    <property type="match status" value="1"/>
</dbReference>
<dbReference type="RefSeq" id="WP_061834131.1">
    <property type="nucleotide sequence ID" value="NZ_LUKE01000001.1"/>
</dbReference>
<keyword evidence="8" id="KW-0997">Cell inner membrane</keyword>